<organism evidence="2 3">
    <name type="scientific">Candidatus Minimicrobia vallesae</name>
    <dbReference type="NCBI Taxonomy" id="2841264"/>
    <lineage>
        <taxon>Bacteria</taxon>
        <taxon>Candidatus Saccharimonadota</taxon>
        <taxon>Candidatus Saccharimonadota incertae sedis</taxon>
        <taxon>Candidatus Minimicrobia</taxon>
    </lineage>
</organism>
<keyword evidence="1" id="KW-1133">Transmembrane helix</keyword>
<accession>A0A8F1SA91</accession>
<evidence type="ECO:0000256" key="1">
    <source>
        <dbReference type="SAM" id="Phobius"/>
    </source>
</evidence>
<dbReference type="EMBL" id="CP076459">
    <property type="protein sequence ID" value="QWQ31264.1"/>
    <property type="molecule type" value="Genomic_DNA"/>
</dbReference>
<dbReference type="AlphaFoldDB" id="A0A8F1SA91"/>
<gene>
    <name evidence="2" type="ORF">KOY49_03715</name>
</gene>
<keyword evidence="1" id="KW-0812">Transmembrane</keyword>
<feature type="transmembrane region" description="Helical" evidence="1">
    <location>
        <begin position="29"/>
        <end position="53"/>
    </location>
</feature>
<evidence type="ECO:0000313" key="3">
    <source>
        <dbReference type="Proteomes" id="UP000677117"/>
    </source>
</evidence>
<sequence>MDSEPAPMFAAVSTEVKPSADKEKKKSGLLIALLIVLFLAIGMAGGAVSYFLLIK</sequence>
<dbReference type="RefSeq" id="WP_232736061.1">
    <property type="nucleotide sequence ID" value="NZ_CP076459.1"/>
</dbReference>
<name>A0A8F1SA91_9BACT</name>
<keyword evidence="1" id="KW-0472">Membrane</keyword>
<keyword evidence="3" id="KW-1185">Reference proteome</keyword>
<dbReference type="KEGG" id="mvl:KOY49_03715"/>
<dbReference type="Proteomes" id="UP000677117">
    <property type="component" value="Chromosome"/>
</dbReference>
<evidence type="ECO:0000313" key="2">
    <source>
        <dbReference type="EMBL" id="QWQ31264.1"/>
    </source>
</evidence>
<protein>
    <submittedName>
        <fullName evidence="2">Uncharacterized protein</fullName>
    </submittedName>
</protein>
<reference evidence="2" key="1">
    <citation type="submission" date="2021-06" db="EMBL/GenBank/DDBJ databases">
        <title>An adapted protocol for Saccharibacteria cultivation: two new species join this phylum of Candidate Phyla Radiations.</title>
        <authorList>
            <person name="Ibrahim A."/>
            <person name="Maatouk M."/>
            <person name="Raoult D."/>
            <person name="Bittar F."/>
        </authorList>
    </citation>
    <scope>NUCLEOTIDE SEQUENCE</scope>
    <source>
        <strain evidence="2">IHU2</strain>
    </source>
</reference>
<proteinExistence type="predicted"/>